<name>A0A2K5ANL7_9ARCH</name>
<dbReference type="RefSeq" id="WP_103286457.1">
    <property type="nucleotide sequence ID" value="NZ_LT981265.1"/>
</dbReference>
<keyword evidence="1" id="KW-1133">Transmembrane helix</keyword>
<proteinExistence type="predicted"/>
<evidence type="ECO:0000313" key="2">
    <source>
        <dbReference type="EMBL" id="SPC33235.1"/>
    </source>
</evidence>
<dbReference type="KEGG" id="ncv:NCAV_0035"/>
<evidence type="ECO:0000256" key="1">
    <source>
        <dbReference type="SAM" id="Phobius"/>
    </source>
</evidence>
<organism evidence="2 3">
    <name type="scientific">Candidatus Nitrosocaldus cavascurensis</name>
    <dbReference type="NCBI Taxonomy" id="2058097"/>
    <lineage>
        <taxon>Archaea</taxon>
        <taxon>Nitrososphaerota</taxon>
        <taxon>Nitrososphaeria</taxon>
        <taxon>Candidatus Nitrosocaldales</taxon>
        <taxon>Candidatus Nitrosocaldaceae</taxon>
        <taxon>Candidatus Nitrosocaldus</taxon>
    </lineage>
</organism>
<accession>A0A2K5ANL7</accession>
<reference evidence="3" key="1">
    <citation type="submission" date="2018-01" db="EMBL/GenBank/DDBJ databases">
        <authorList>
            <person name="Kerou L M."/>
        </authorList>
    </citation>
    <scope>NUCLEOTIDE SEQUENCE [LARGE SCALE GENOMIC DNA]</scope>
    <source>
        <strain evidence="3">SCU2</strain>
    </source>
</reference>
<dbReference type="AlphaFoldDB" id="A0A2K5ANL7"/>
<dbReference type="GeneID" id="41594140"/>
<dbReference type="EMBL" id="LT981265">
    <property type="protein sequence ID" value="SPC33235.1"/>
    <property type="molecule type" value="Genomic_DNA"/>
</dbReference>
<keyword evidence="1" id="KW-0472">Membrane</keyword>
<feature type="transmembrane region" description="Helical" evidence="1">
    <location>
        <begin position="33"/>
        <end position="53"/>
    </location>
</feature>
<evidence type="ECO:0000313" key="3">
    <source>
        <dbReference type="Proteomes" id="UP000236248"/>
    </source>
</evidence>
<gene>
    <name evidence="2" type="ORF">NCAV_0035</name>
</gene>
<protein>
    <submittedName>
        <fullName evidence="2">Uncharacterized protein</fullName>
    </submittedName>
</protein>
<keyword evidence="3" id="KW-1185">Reference proteome</keyword>
<keyword evidence="1" id="KW-0812">Transmembrane</keyword>
<sequence length="64" mass="7106">MIMKRERAMHIAIMFFIAGGWGAWVSSVTGSLFILYLTVINIVLGLIFLAYYIRGHATGRGSGR</sequence>
<dbReference type="Proteomes" id="UP000236248">
    <property type="component" value="Chromosome NCAV"/>
</dbReference>
<feature type="transmembrane region" description="Helical" evidence="1">
    <location>
        <begin position="7"/>
        <end position="27"/>
    </location>
</feature>